<dbReference type="AlphaFoldDB" id="A0AA39FMQ8"/>
<dbReference type="PRINTS" id="PR00309">
    <property type="entry name" value="ARRESTIN"/>
</dbReference>
<dbReference type="Gene3D" id="2.60.40.840">
    <property type="match status" value="1"/>
</dbReference>
<dbReference type="InterPro" id="IPR011021">
    <property type="entry name" value="Arrestin-like_N"/>
</dbReference>
<dbReference type="SMART" id="SM01017">
    <property type="entry name" value="Arrestin_C"/>
    <property type="match status" value="1"/>
</dbReference>
<dbReference type="GO" id="GO:0005737">
    <property type="term" value="C:cytoplasm"/>
    <property type="evidence" value="ECO:0007669"/>
    <property type="project" value="TreeGrafter"/>
</dbReference>
<comment type="caution">
    <text evidence="4">The sequence shown here is derived from an EMBL/GenBank/DDBJ whole genome shotgun (WGS) entry which is preliminary data.</text>
</comment>
<keyword evidence="5" id="KW-1185">Reference proteome</keyword>
<keyword evidence="2" id="KW-0716">Sensory transduction</keyword>
<proteinExistence type="inferred from homology"/>
<evidence type="ECO:0000313" key="5">
    <source>
        <dbReference type="Proteomes" id="UP001168990"/>
    </source>
</evidence>
<accession>A0AA39FMQ8</accession>
<dbReference type="GO" id="GO:0001664">
    <property type="term" value="F:G protein-coupled receptor binding"/>
    <property type="evidence" value="ECO:0007669"/>
    <property type="project" value="TreeGrafter"/>
</dbReference>
<protein>
    <recommendedName>
        <fullName evidence="3">Arrestin C-terminal-like domain-containing protein</fullName>
    </recommendedName>
</protein>
<sequence length="525" mass="58502">MLDSPRERKMLKVKRLVTTMENYTGVVADDKQENEVVEAETTSNLQEIDKHFDGKLDNILSTQVSDSIFNNQRVFKKSLPNNKLTLYLINRDLVVHDGKVDKLLGVFLVDPEYVKNKKVYGQVTLTFRYGREDEEVMGLKFCTEAIVCLVQLYPSYPGADHQVPITALQEALVRRLGPTAHAFSMEVPAVAPPSVHLLPAKEYNGAPIGTSYDVKAYVAERADEKLHRNTTIRMGIRVIQGKNPKHVSTSNLYSISPKLQFDCKTQSARIMENDNEIVECDEQSAPHAAVEKPFLLSGGSIRLKASLDRGIYDHGDSISVHVNVTNDSHKSVKRIQVLVLQHVDVCMFNSGKFKNVVAVECEKDRCPLGPGSSLTKTYTVSPTMSSTKNWIALEDNYTKTGTTLASTVVCSGTNDKDRDPFAINVSYYVKVKLLISMMGGVMSIKLPFTLMHCDTEPDLIGFPSPIREQLPKTSIVNNIVCEQDKSHLTVVETIGFDGKLRSELTRVNQTVDIDLIEKNDSDDST</sequence>
<dbReference type="PANTHER" id="PTHR11792:SF18">
    <property type="entry name" value="FI20035P1"/>
    <property type="match status" value="1"/>
</dbReference>
<dbReference type="Pfam" id="PF00339">
    <property type="entry name" value="Arrestin_N"/>
    <property type="match status" value="1"/>
</dbReference>
<evidence type="ECO:0000256" key="2">
    <source>
        <dbReference type="ARBA" id="ARBA00022606"/>
    </source>
</evidence>
<dbReference type="InterPro" id="IPR014756">
    <property type="entry name" value="Ig_E-set"/>
</dbReference>
<gene>
    <name evidence="4" type="ORF">PV328_005567</name>
</gene>
<dbReference type="SUPFAM" id="SSF81296">
    <property type="entry name" value="E set domains"/>
    <property type="match status" value="2"/>
</dbReference>
<reference evidence="4" key="1">
    <citation type="journal article" date="2023" name="bioRxiv">
        <title>Scaffold-level genome assemblies of two parasitoid biocontrol wasps reveal the parthenogenesis mechanism and an associated novel virus.</title>
        <authorList>
            <person name="Inwood S."/>
            <person name="Skelly J."/>
            <person name="Guhlin J."/>
            <person name="Harrop T."/>
            <person name="Goldson S."/>
            <person name="Dearden P."/>
        </authorList>
    </citation>
    <scope>NUCLEOTIDE SEQUENCE</scope>
    <source>
        <strain evidence="4">Irish</strain>
        <tissue evidence="4">Whole body</tissue>
    </source>
</reference>
<dbReference type="InterPro" id="IPR011022">
    <property type="entry name" value="Arrestin_C-like"/>
</dbReference>
<evidence type="ECO:0000313" key="4">
    <source>
        <dbReference type="EMBL" id="KAK0172220.1"/>
    </source>
</evidence>
<organism evidence="4 5">
    <name type="scientific">Microctonus aethiopoides</name>
    <dbReference type="NCBI Taxonomy" id="144406"/>
    <lineage>
        <taxon>Eukaryota</taxon>
        <taxon>Metazoa</taxon>
        <taxon>Ecdysozoa</taxon>
        <taxon>Arthropoda</taxon>
        <taxon>Hexapoda</taxon>
        <taxon>Insecta</taxon>
        <taxon>Pterygota</taxon>
        <taxon>Neoptera</taxon>
        <taxon>Endopterygota</taxon>
        <taxon>Hymenoptera</taxon>
        <taxon>Apocrita</taxon>
        <taxon>Ichneumonoidea</taxon>
        <taxon>Braconidae</taxon>
        <taxon>Euphorinae</taxon>
        <taxon>Microctonus</taxon>
    </lineage>
</organism>
<name>A0AA39FMQ8_9HYME</name>
<dbReference type="GO" id="GO:0007165">
    <property type="term" value="P:signal transduction"/>
    <property type="evidence" value="ECO:0007669"/>
    <property type="project" value="InterPro"/>
</dbReference>
<dbReference type="InterPro" id="IPR014752">
    <property type="entry name" value="Arrestin-like_C"/>
</dbReference>
<feature type="domain" description="Arrestin C-terminal-like" evidence="3">
    <location>
        <begin position="297"/>
        <end position="455"/>
    </location>
</feature>
<dbReference type="InterPro" id="IPR014753">
    <property type="entry name" value="Arrestin_N"/>
</dbReference>
<reference evidence="4" key="2">
    <citation type="submission" date="2023-03" db="EMBL/GenBank/DDBJ databases">
        <authorList>
            <person name="Inwood S.N."/>
            <person name="Skelly J.G."/>
            <person name="Guhlin J."/>
            <person name="Harrop T.W.R."/>
            <person name="Goldson S.G."/>
            <person name="Dearden P.K."/>
        </authorList>
    </citation>
    <scope>NUCLEOTIDE SEQUENCE</scope>
    <source>
        <strain evidence="4">Irish</strain>
        <tissue evidence="4">Whole body</tissue>
    </source>
</reference>
<evidence type="ECO:0000256" key="1">
    <source>
        <dbReference type="ARBA" id="ARBA00005298"/>
    </source>
</evidence>
<dbReference type="Proteomes" id="UP001168990">
    <property type="component" value="Unassembled WGS sequence"/>
</dbReference>
<dbReference type="EMBL" id="JAQQBS010000002">
    <property type="protein sequence ID" value="KAK0172220.1"/>
    <property type="molecule type" value="Genomic_DNA"/>
</dbReference>
<dbReference type="InterPro" id="IPR000698">
    <property type="entry name" value="Arrestin"/>
</dbReference>
<evidence type="ECO:0000259" key="3">
    <source>
        <dbReference type="SMART" id="SM01017"/>
    </source>
</evidence>
<dbReference type="GO" id="GO:0002031">
    <property type="term" value="P:G protein-coupled receptor internalization"/>
    <property type="evidence" value="ECO:0007669"/>
    <property type="project" value="TreeGrafter"/>
</dbReference>
<dbReference type="Pfam" id="PF02752">
    <property type="entry name" value="Arrestin_C"/>
    <property type="match status" value="1"/>
</dbReference>
<dbReference type="Gene3D" id="2.60.40.640">
    <property type="match status" value="1"/>
</dbReference>
<dbReference type="PANTHER" id="PTHR11792">
    <property type="entry name" value="ARRESTIN"/>
    <property type="match status" value="1"/>
</dbReference>
<comment type="similarity">
    <text evidence="1">Belongs to the arrestin family.</text>
</comment>